<dbReference type="PANTHER" id="PTHR45752">
    <property type="entry name" value="LEUCINE-RICH REPEAT-CONTAINING"/>
    <property type="match status" value="1"/>
</dbReference>
<dbReference type="InterPro" id="IPR050715">
    <property type="entry name" value="LRR-SigEffector_domain"/>
</dbReference>
<dbReference type="EMBL" id="HBEM01013763">
    <property type="protein sequence ID" value="CAD8448298.1"/>
    <property type="molecule type" value="Transcribed_RNA"/>
</dbReference>
<evidence type="ECO:0000313" key="4">
    <source>
        <dbReference type="EMBL" id="CAD8448298.1"/>
    </source>
</evidence>
<keyword evidence="1" id="KW-0433">Leucine-rich repeat</keyword>
<proteinExistence type="predicted"/>
<dbReference type="GO" id="GO:0004672">
    <property type="term" value="F:protein kinase activity"/>
    <property type="evidence" value="ECO:0007669"/>
    <property type="project" value="InterPro"/>
</dbReference>
<dbReference type="PRINTS" id="PR00109">
    <property type="entry name" value="TYRKINASE"/>
</dbReference>
<dbReference type="SUPFAM" id="SSF52058">
    <property type="entry name" value="L domain-like"/>
    <property type="match status" value="2"/>
</dbReference>
<evidence type="ECO:0000256" key="2">
    <source>
        <dbReference type="ARBA" id="ARBA00022737"/>
    </source>
</evidence>
<dbReference type="AlphaFoldDB" id="A0A7S0H0G8"/>
<protein>
    <recommendedName>
        <fullName evidence="3">Protein kinase domain-containing protein</fullName>
    </recommendedName>
</protein>
<dbReference type="SMART" id="SM00220">
    <property type="entry name" value="S_TKc"/>
    <property type="match status" value="1"/>
</dbReference>
<organism evidence="4">
    <name type="scientific">Amorphochlora amoebiformis</name>
    <dbReference type="NCBI Taxonomy" id="1561963"/>
    <lineage>
        <taxon>Eukaryota</taxon>
        <taxon>Sar</taxon>
        <taxon>Rhizaria</taxon>
        <taxon>Cercozoa</taxon>
        <taxon>Chlorarachniophyceae</taxon>
        <taxon>Amorphochlora</taxon>
    </lineage>
</organism>
<keyword evidence="2" id="KW-0677">Repeat</keyword>
<evidence type="ECO:0000256" key="1">
    <source>
        <dbReference type="ARBA" id="ARBA00022614"/>
    </source>
</evidence>
<dbReference type="InterPro" id="IPR003591">
    <property type="entry name" value="Leu-rich_rpt_typical-subtyp"/>
</dbReference>
<dbReference type="PROSITE" id="PS51450">
    <property type="entry name" value="LRR"/>
    <property type="match status" value="2"/>
</dbReference>
<dbReference type="SUPFAM" id="SSF56112">
    <property type="entry name" value="Protein kinase-like (PK-like)"/>
    <property type="match status" value="1"/>
</dbReference>
<accession>A0A7S0H0G8</accession>
<dbReference type="GO" id="GO:0005524">
    <property type="term" value="F:ATP binding"/>
    <property type="evidence" value="ECO:0007669"/>
    <property type="project" value="InterPro"/>
</dbReference>
<feature type="domain" description="Protein kinase" evidence="3">
    <location>
        <begin position="8"/>
        <end position="266"/>
    </location>
</feature>
<reference evidence="4" key="1">
    <citation type="submission" date="2021-01" db="EMBL/GenBank/DDBJ databases">
        <authorList>
            <person name="Corre E."/>
            <person name="Pelletier E."/>
            <person name="Niang G."/>
            <person name="Scheremetjew M."/>
            <person name="Finn R."/>
            <person name="Kale V."/>
            <person name="Holt S."/>
            <person name="Cochrane G."/>
            <person name="Meng A."/>
            <person name="Brown T."/>
            <person name="Cohen L."/>
        </authorList>
    </citation>
    <scope>NUCLEOTIDE SEQUENCE</scope>
    <source>
        <strain evidence="4">CCMP2058</strain>
    </source>
</reference>
<evidence type="ECO:0000259" key="3">
    <source>
        <dbReference type="PROSITE" id="PS50011"/>
    </source>
</evidence>
<dbReference type="Gene3D" id="3.80.10.10">
    <property type="entry name" value="Ribonuclease Inhibitor"/>
    <property type="match status" value="2"/>
</dbReference>
<dbReference type="Pfam" id="PF07714">
    <property type="entry name" value="PK_Tyr_Ser-Thr"/>
    <property type="match status" value="1"/>
</dbReference>
<dbReference type="InterPro" id="IPR000719">
    <property type="entry name" value="Prot_kinase_dom"/>
</dbReference>
<dbReference type="PANTHER" id="PTHR45752:SF195">
    <property type="entry name" value="LEUCINE-RICH REPEAT (LRR) FAMILY PROTEIN-RELATED"/>
    <property type="match status" value="1"/>
</dbReference>
<dbReference type="InterPro" id="IPR001245">
    <property type="entry name" value="Ser-Thr/Tyr_kinase_cat_dom"/>
</dbReference>
<gene>
    <name evidence="4" type="ORF">LAMO00422_LOCUS9465</name>
</gene>
<dbReference type="InterPro" id="IPR032675">
    <property type="entry name" value="LRR_dom_sf"/>
</dbReference>
<name>A0A7S0H0G8_9EUKA</name>
<sequence>MCFTEADIKRQNKLTSGNFGEKFLVTLKTSNKKAVLWTPKSRESGSELKKSLIKSLHASPQPNILEYIGVFYDAKESESYLTEYCGLGSIEELHTTRDLTKPGNFWKIATGLFVGLAHLSKNNIIHRNICCQNLLVTTDWEIKITGFNLSVRAPRNFHDASRGVLLPWPWLPPETLKTGRFTPRSDTWAAGVSLWEVLHRGKKPYSGSDGKLPSFEQTIPDIINNKSILEVPGRFRHTPMGWLVRACLRAQVDIRPSALEALILWMPNGFGEKAIDKSGTPEVKADAKARMREFKEVLEPLRTLTRREKISEITEVAHSLQVFDNCSHREKKSKVDFGLGSPRGLMLINMLMDVRTFRWRKNSKTTTIPDQLMALTEIDQLDLSNNGVRHVPEGIKTFKNLETLLLDGSSVELPKELKYLSKLKTLLVCLGDGDHEDLQPVVTSLVRLETLIITSASRGVKTIPGTIKNLANMRTLHIESRQLTRLPVEITELVNLVTLRLHCDKLRELPTDIQKLSNLITFDLMGCRALESLPSGCLRLSEMRKLVLKDCTSLASLPEGFKRLNLQELNLSYVRVNAIPLSDIGSMSNLTKLSIAGVECTFLPDDFPDLIRLEELDLSDRQDKYFPVFINNLSRLRSLRLSGNTLKKYPPITGVLGLRKLDLSDNYLKFIGSEIKSLGELQILNLSRNLLQARSFPLEMRVLVHLEELDLSHNGNLKTLPDRLRCLVKLRKLILNDCAIATVPFVVTTMFTLEFLDLRNNVELKAVPNELKNLLRLKRLDLPLMCSVPEEVQSLEHLTVDFFPLEASSDRDEKRSA</sequence>
<dbReference type="Gene3D" id="1.10.510.10">
    <property type="entry name" value="Transferase(Phosphotransferase) domain 1"/>
    <property type="match status" value="1"/>
</dbReference>
<dbReference type="Pfam" id="PF00560">
    <property type="entry name" value="LRR_1"/>
    <property type="match status" value="1"/>
</dbReference>
<dbReference type="InterPro" id="IPR001611">
    <property type="entry name" value="Leu-rich_rpt"/>
</dbReference>
<dbReference type="PROSITE" id="PS50011">
    <property type="entry name" value="PROTEIN_KINASE_DOM"/>
    <property type="match status" value="1"/>
</dbReference>
<dbReference type="InterPro" id="IPR011009">
    <property type="entry name" value="Kinase-like_dom_sf"/>
</dbReference>
<dbReference type="SMART" id="SM00369">
    <property type="entry name" value="LRR_TYP"/>
    <property type="match status" value="6"/>
</dbReference>